<reference evidence="3" key="1">
    <citation type="journal article" date="2019" name="Int. J. Syst. Evol. Microbiol.">
        <title>The Global Catalogue of Microorganisms (GCM) 10K type strain sequencing project: providing services to taxonomists for standard genome sequencing and annotation.</title>
        <authorList>
            <consortium name="The Broad Institute Genomics Platform"/>
            <consortium name="The Broad Institute Genome Sequencing Center for Infectious Disease"/>
            <person name="Wu L."/>
            <person name="Ma J."/>
        </authorList>
    </citation>
    <scope>NUCLEOTIDE SEQUENCE [LARGE SCALE GENOMIC DNA]</scope>
    <source>
        <strain evidence="3">CGMCC 1.10363</strain>
    </source>
</reference>
<keyword evidence="3" id="KW-1185">Reference proteome</keyword>
<sequence length="301" mass="30242">MTTPEQGDQAAIERDDALLDAVASGAPVDDDAAMLLAEIAREADAAAHGDPPGDEGSPGEGGGGRRIRTIWGVTLGVSVAIALGSGLSVAANGELAPHAEGGPSNGFVVPAVPPAAVARGTVTVTVVPSVPDAPSVPSGSRGVSATSAAGMMSPLPVAGTEDATAWTWQLARDTTIARSAPATHRADAFNDPTAPLGPSRAAPSPHTYSHSLSGRTPAPAPEVPLRPVPSPSSSPTVRYSAPVTEQPYRAPTAAPMSATTGTRTPTSPTAPASPSTQAPRESYRTSSPSWGQSFGGTRFRR</sequence>
<dbReference type="Proteomes" id="UP001595900">
    <property type="component" value="Unassembled WGS sequence"/>
</dbReference>
<evidence type="ECO:0000313" key="2">
    <source>
        <dbReference type="EMBL" id="MFC4244771.1"/>
    </source>
</evidence>
<feature type="region of interest" description="Disordered" evidence="1">
    <location>
        <begin position="180"/>
        <end position="301"/>
    </location>
</feature>
<accession>A0ABV8Q8W3</accession>
<comment type="caution">
    <text evidence="2">The sequence shown here is derived from an EMBL/GenBank/DDBJ whole genome shotgun (WGS) entry which is preliminary data.</text>
</comment>
<proteinExistence type="predicted"/>
<evidence type="ECO:0000256" key="1">
    <source>
        <dbReference type="SAM" id="MobiDB-lite"/>
    </source>
</evidence>
<organism evidence="2 3">
    <name type="scientific">Gryllotalpicola reticulitermitis</name>
    <dbReference type="NCBI Taxonomy" id="1184153"/>
    <lineage>
        <taxon>Bacteria</taxon>
        <taxon>Bacillati</taxon>
        <taxon>Actinomycetota</taxon>
        <taxon>Actinomycetes</taxon>
        <taxon>Micrococcales</taxon>
        <taxon>Microbacteriaceae</taxon>
        <taxon>Gryllotalpicola</taxon>
    </lineage>
</organism>
<gene>
    <name evidence="2" type="ORF">ACFOYW_15460</name>
</gene>
<name>A0ABV8Q8W3_9MICO</name>
<dbReference type="EMBL" id="JBHSCN010000006">
    <property type="protein sequence ID" value="MFC4244771.1"/>
    <property type="molecule type" value="Genomic_DNA"/>
</dbReference>
<feature type="compositionally biased region" description="Pro residues" evidence="1">
    <location>
        <begin position="218"/>
        <end position="232"/>
    </location>
</feature>
<protein>
    <submittedName>
        <fullName evidence="2">Uncharacterized protein</fullName>
    </submittedName>
</protein>
<feature type="region of interest" description="Disordered" evidence="1">
    <location>
        <begin position="43"/>
        <end position="65"/>
    </location>
</feature>
<dbReference type="RefSeq" id="WP_390230847.1">
    <property type="nucleotide sequence ID" value="NZ_JBHSCN010000006.1"/>
</dbReference>
<evidence type="ECO:0000313" key="3">
    <source>
        <dbReference type="Proteomes" id="UP001595900"/>
    </source>
</evidence>
<feature type="compositionally biased region" description="Low complexity" evidence="1">
    <location>
        <begin position="255"/>
        <end position="279"/>
    </location>
</feature>